<feature type="compositionally biased region" description="Polar residues" evidence="5">
    <location>
        <begin position="778"/>
        <end position="807"/>
    </location>
</feature>
<evidence type="ECO:0000313" key="7">
    <source>
        <dbReference type="EMBL" id="PKU84842.1"/>
    </source>
</evidence>
<name>A0A2I0XAB3_9ASPA</name>
<dbReference type="PANTHER" id="PTHR42648">
    <property type="entry name" value="TRANSPOSASE, PUTATIVE-RELATED"/>
    <property type="match status" value="1"/>
</dbReference>
<dbReference type="SUPFAM" id="SSF53098">
    <property type="entry name" value="Ribonuclease H-like"/>
    <property type="match status" value="1"/>
</dbReference>
<dbReference type="GO" id="GO:0003676">
    <property type="term" value="F:nucleic acid binding"/>
    <property type="evidence" value="ECO:0007669"/>
    <property type="project" value="InterPro"/>
</dbReference>
<protein>
    <submittedName>
        <fullName evidence="7">Retrovirus-related Pol polyprotein from transposon TNT 1-94</fullName>
    </submittedName>
</protein>
<dbReference type="Proteomes" id="UP000233837">
    <property type="component" value="Unassembled WGS sequence"/>
</dbReference>
<dbReference type="GO" id="GO:0046872">
    <property type="term" value="F:metal ion binding"/>
    <property type="evidence" value="ECO:0007669"/>
    <property type="project" value="UniProtKB-KW"/>
</dbReference>
<dbReference type="GO" id="GO:0006508">
    <property type="term" value="P:proteolysis"/>
    <property type="evidence" value="ECO:0007669"/>
    <property type="project" value="UniProtKB-KW"/>
</dbReference>
<evidence type="ECO:0000256" key="2">
    <source>
        <dbReference type="ARBA" id="ARBA00022723"/>
    </source>
</evidence>
<evidence type="ECO:0000256" key="4">
    <source>
        <dbReference type="ARBA" id="ARBA00022801"/>
    </source>
</evidence>
<dbReference type="InterPro" id="IPR054722">
    <property type="entry name" value="PolX-like_BBD"/>
</dbReference>
<keyword evidence="8" id="KW-1185">Reference proteome</keyword>
<dbReference type="Pfam" id="PF13976">
    <property type="entry name" value="gag_pre-integrs"/>
    <property type="match status" value="1"/>
</dbReference>
<proteinExistence type="predicted"/>
<dbReference type="InterPro" id="IPR039537">
    <property type="entry name" value="Retrotran_Ty1/copia-like"/>
</dbReference>
<evidence type="ECO:0000256" key="1">
    <source>
        <dbReference type="ARBA" id="ARBA00022670"/>
    </source>
</evidence>
<dbReference type="EMBL" id="KZ502026">
    <property type="protein sequence ID" value="PKU84842.1"/>
    <property type="molecule type" value="Genomic_DNA"/>
</dbReference>
<evidence type="ECO:0000256" key="3">
    <source>
        <dbReference type="ARBA" id="ARBA00022750"/>
    </source>
</evidence>
<organism evidence="7 8">
    <name type="scientific">Dendrobium catenatum</name>
    <dbReference type="NCBI Taxonomy" id="906689"/>
    <lineage>
        <taxon>Eukaryota</taxon>
        <taxon>Viridiplantae</taxon>
        <taxon>Streptophyta</taxon>
        <taxon>Embryophyta</taxon>
        <taxon>Tracheophyta</taxon>
        <taxon>Spermatophyta</taxon>
        <taxon>Magnoliopsida</taxon>
        <taxon>Liliopsida</taxon>
        <taxon>Asparagales</taxon>
        <taxon>Orchidaceae</taxon>
        <taxon>Epidendroideae</taxon>
        <taxon>Malaxideae</taxon>
        <taxon>Dendrobiinae</taxon>
        <taxon>Dendrobium</taxon>
    </lineage>
</organism>
<evidence type="ECO:0000256" key="5">
    <source>
        <dbReference type="SAM" id="MobiDB-lite"/>
    </source>
</evidence>
<dbReference type="Pfam" id="PF07727">
    <property type="entry name" value="RVT_2"/>
    <property type="match status" value="1"/>
</dbReference>
<keyword evidence="2" id="KW-0479">Metal-binding</keyword>
<dbReference type="InterPro" id="IPR012337">
    <property type="entry name" value="RNaseH-like_sf"/>
</dbReference>
<reference evidence="7 8" key="2">
    <citation type="journal article" date="2017" name="Nature">
        <title>The Apostasia genome and the evolution of orchids.</title>
        <authorList>
            <person name="Zhang G.Q."/>
            <person name="Liu K.W."/>
            <person name="Li Z."/>
            <person name="Lohaus R."/>
            <person name="Hsiao Y.Y."/>
            <person name="Niu S.C."/>
            <person name="Wang J.Y."/>
            <person name="Lin Y.C."/>
            <person name="Xu Q."/>
            <person name="Chen L.J."/>
            <person name="Yoshida K."/>
            <person name="Fujiwara S."/>
            <person name="Wang Z.W."/>
            <person name="Zhang Y.Q."/>
            <person name="Mitsuda N."/>
            <person name="Wang M."/>
            <person name="Liu G.H."/>
            <person name="Pecoraro L."/>
            <person name="Huang H.X."/>
            <person name="Xiao X.J."/>
            <person name="Lin M."/>
            <person name="Wu X.Y."/>
            <person name="Wu W.L."/>
            <person name="Chen Y.Y."/>
            <person name="Chang S.B."/>
            <person name="Sakamoto S."/>
            <person name="Ohme-Takagi M."/>
            <person name="Yagi M."/>
            <person name="Zeng S.J."/>
            <person name="Shen C.Y."/>
            <person name="Yeh C.M."/>
            <person name="Luo Y.B."/>
            <person name="Tsai W.C."/>
            <person name="Van de Peer Y."/>
            <person name="Liu Z.J."/>
        </authorList>
    </citation>
    <scope>NUCLEOTIDE SEQUENCE [LARGE SCALE GENOMIC DNA]</scope>
    <source>
        <tissue evidence="7">The whole plant</tissue>
    </source>
</reference>
<reference evidence="7 8" key="1">
    <citation type="journal article" date="2016" name="Sci. Rep.">
        <title>The Dendrobium catenatum Lindl. genome sequence provides insights into polysaccharide synthase, floral development and adaptive evolution.</title>
        <authorList>
            <person name="Zhang G.Q."/>
            <person name="Xu Q."/>
            <person name="Bian C."/>
            <person name="Tsai W.C."/>
            <person name="Yeh C.M."/>
            <person name="Liu K.W."/>
            <person name="Yoshida K."/>
            <person name="Zhang L.S."/>
            <person name="Chang S.B."/>
            <person name="Chen F."/>
            <person name="Shi Y."/>
            <person name="Su Y.Y."/>
            <person name="Zhang Y.Q."/>
            <person name="Chen L.J."/>
            <person name="Yin Y."/>
            <person name="Lin M."/>
            <person name="Huang H."/>
            <person name="Deng H."/>
            <person name="Wang Z.W."/>
            <person name="Zhu S.L."/>
            <person name="Zhao X."/>
            <person name="Deng C."/>
            <person name="Niu S.C."/>
            <person name="Huang J."/>
            <person name="Wang M."/>
            <person name="Liu G.H."/>
            <person name="Yang H.J."/>
            <person name="Xiao X.J."/>
            <person name="Hsiao Y.Y."/>
            <person name="Wu W.L."/>
            <person name="Chen Y.Y."/>
            <person name="Mitsuda N."/>
            <person name="Ohme-Takagi M."/>
            <person name="Luo Y.B."/>
            <person name="Van de Peer Y."/>
            <person name="Liu Z.J."/>
        </authorList>
    </citation>
    <scope>NUCLEOTIDE SEQUENCE [LARGE SCALE GENOMIC DNA]</scope>
    <source>
        <tissue evidence="7">The whole plant</tissue>
    </source>
</reference>
<feature type="domain" description="Integrase catalytic" evidence="6">
    <location>
        <begin position="506"/>
        <end position="672"/>
    </location>
</feature>
<dbReference type="PROSITE" id="PS50994">
    <property type="entry name" value="INTEGRASE"/>
    <property type="match status" value="1"/>
</dbReference>
<gene>
    <name evidence="7" type="ORF">MA16_Dca017669</name>
</gene>
<sequence length="1353" mass="151898">MPTSSSASPSIAEQLSSTSTEISPISPSLKFIVSNLKTLVPNQLSSDNYPIWRHQIIKLLRANEFDNFLAPPDPPLDPSDSSAAASIKNWRIVDQNLQAALCSTISPPVLPYILHLDTTHEIWHFLENQFQATSRSKVIQLKNELHHISMKNLSMVQYLTEIKKLVDQIASAGSTVDSEDIILYTLNGLPPAYQSFKTYVRNAPTQIRLENLYAMLISEEIHINADAARSSADVVQQAALYANRGRGRRNRGRPPPQPQSSNGRNTTQQQSLPTCQICAKRGHTADVCWHRMNANYTPQSSTTKPNNALVANSDTTSYDWYLDSGASSHMTNAAENLAQSTAYSGSDGVFIGDGRNIPIAHSGTGILPTPTRKLFLSNLLHVPNISHNLISISNLVQDNNISVTFDPMGFAFKDLKTNQLILRGPCSSGLYRLAPPSTKSSAPSAFQASSELRSHWHDRLGHPNSRTLHQIAQSNPHLRILLPAKSCITCIQCKCHKLPFELSKSRTKFPLALLHADVWGPAPVPSLQGSRYFLILVDDYSRYTWLFTLSQKSSVYNVLKHFIIFIENQTNSRIKSLRTDNGTEFVNHQMNDLLRSKGIRHQLSCPYTPEQNGVAERKNRHILETTRSLLHRANLPPHLWPEATSTAVYLINRMPSPNTQNKSPMQLMFNITPNYNHLRTFGCECFPLLPRHERNKLQPKSHSFIFIGYSDIHKGYKCLNQESNSVIISRNVTFLEDSFPYQTNLSSLSQHTDELSSSLLLPTSKASEVRPPNLDLPLQSSAPLRSLSPHPQIQPHTTVSDQQQSTSVPPPVKHPMVTRTQTGSLKPSRRLNLLTMCLSSSEPDPTSFKEASKIPEWRQAMAEEFTALQQQGTWQLVPPPIQAPILGCKWTFRKKFNSDGSVARFKARLVAQGNQQEQGIDFGETFSPVAKLPTIRVLFTIALSNGWSVQQLDVSNAFLHGILTDTVYMTQPRGFVDQDYPNYVCRLQKAIYGLRQAPRQWYTTFTQFLLTLGFQYSQADPSLLTYTQNQTRIFLLVYVDDILVTGNNNAAISTVLTKLQSQFNMKNLGPAHHFLGIKIQSFRDKYFLSQSSYALSILKSVNLIDCNPLSNPSCTKLPDQVPEDATLSDPSTYRRITGSLQYLTLTRPDIAYAVNVLSQHMHDPSSKHVYLLKRLLRYVKGTIKFGLPIHKAPLTLTSYSDADWASDPTTRKSTTGHCTFLGETLVSWVVKKQTTVARSSTESEYRALAAATADIIWLKRLLNDFSIPHSQPVDLFCDNMSAIALAHNPIFHARTKHIEIDHRFLRDHIQNQVLRLLPISTTFQIADLLTKPLSTPRFKELRSKLTVQDEQSV</sequence>
<dbReference type="SUPFAM" id="SSF56672">
    <property type="entry name" value="DNA/RNA polymerases"/>
    <property type="match status" value="1"/>
</dbReference>
<dbReference type="CDD" id="cd09272">
    <property type="entry name" value="RNase_HI_RT_Ty1"/>
    <property type="match status" value="1"/>
</dbReference>
<dbReference type="PANTHER" id="PTHR42648:SF26">
    <property type="entry name" value="INTEGRASE CATALYTIC DOMAIN-CONTAINING PROTEIN"/>
    <property type="match status" value="1"/>
</dbReference>
<evidence type="ECO:0000259" key="6">
    <source>
        <dbReference type="PROSITE" id="PS50994"/>
    </source>
</evidence>
<dbReference type="Pfam" id="PF25597">
    <property type="entry name" value="SH3_retrovirus"/>
    <property type="match status" value="1"/>
</dbReference>
<feature type="region of interest" description="Disordered" evidence="5">
    <location>
        <begin position="241"/>
        <end position="272"/>
    </location>
</feature>
<dbReference type="InterPro" id="IPR025724">
    <property type="entry name" value="GAG-pre-integrase_dom"/>
</dbReference>
<dbReference type="Pfam" id="PF00665">
    <property type="entry name" value="rve"/>
    <property type="match status" value="1"/>
</dbReference>
<evidence type="ECO:0000313" key="8">
    <source>
        <dbReference type="Proteomes" id="UP000233837"/>
    </source>
</evidence>
<keyword evidence="1" id="KW-0645">Protease</keyword>
<dbReference type="Gene3D" id="3.30.420.10">
    <property type="entry name" value="Ribonuclease H-like superfamily/Ribonuclease H"/>
    <property type="match status" value="1"/>
</dbReference>
<dbReference type="InterPro" id="IPR013103">
    <property type="entry name" value="RVT_2"/>
</dbReference>
<dbReference type="InterPro" id="IPR001584">
    <property type="entry name" value="Integrase_cat-core"/>
</dbReference>
<dbReference type="GO" id="GO:0004190">
    <property type="term" value="F:aspartic-type endopeptidase activity"/>
    <property type="evidence" value="ECO:0007669"/>
    <property type="project" value="UniProtKB-KW"/>
</dbReference>
<dbReference type="Pfam" id="PF22936">
    <property type="entry name" value="Pol_BBD"/>
    <property type="match status" value="1"/>
</dbReference>
<keyword evidence="3" id="KW-0064">Aspartyl protease</keyword>
<keyword evidence="4" id="KW-0378">Hydrolase</keyword>
<dbReference type="InterPro" id="IPR043502">
    <property type="entry name" value="DNA/RNA_pol_sf"/>
</dbReference>
<accession>A0A2I0XAB3</accession>
<dbReference type="InterPro" id="IPR036397">
    <property type="entry name" value="RNaseH_sf"/>
</dbReference>
<dbReference type="Pfam" id="PF14223">
    <property type="entry name" value="Retrotran_gag_2"/>
    <property type="match status" value="1"/>
</dbReference>
<feature type="region of interest" description="Disordered" evidence="5">
    <location>
        <begin position="764"/>
        <end position="824"/>
    </location>
</feature>
<dbReference type="GO" id="GO:0015074">
    <property type="term" value="P:DNA integration"/>
    <property type="evidence" value="ECO:0007669"/>
    <property type="project" value="InterPro"/>
</dbReference>
<dbReference type="InterPro" id="IPR057670">
    <property type="entry name" value="SH3_retrovirus"/>
</dbReference>